<reference evidence="2" key="1">
    <citation type="journal article" date="2017" name="Gigascience">
        <title>The first near-complete assembly of the hexaploid bread wheat genome, Triticum aestivum.</title>
        <authorList>
            <person name="Zimin A.V."/>
            <person name="Puiu D."/>
            <person name="Hall R."/>
            <person name="Kingan S."/>
            <person name="Clavijo B.J."/>
            <person name="Salzberg S.L."/>
        </authorList>
    </citation>
    <scope>NUCLEOTIDE SEQUENCE</scope>
    <source>
        <tissue evidence="2">Leaf</tissue>
    </source>
</reference>
<protein>
    <submittedName>
        <fullName evidence="2">Uncharacterized protein</fullName>
    </submittedName>
</protein>
<comment type="caution">
    <text evidence="2">The sequence shown here is derived from an EMBL/GenBank/DDBJ whole genome shotgun (WGS) entry which is preliminary data.</text>
</comment>
<proteinExistence type="predicted"/>
<dbReference type="Proteomes" id="UP000815260">
    <property type="component" value="Chromosome 5B"/>
</dbReference>
<accession>A0A9R1HC17</accession>
<sequence>GEQRRGGEGGGVEGGAGHGGRRRTGRRGAFLGSLVRGLQVDGRGLRQRRRLPPRALPQ</sequence>
<feature type="non-terminal residue" evidence="2">
    <location>
        <position position="1"/>
    </location>
</feature>
<feature type="non-terminal residue" evidence="2">
    <location>
        <position position="58"/>
    </location>
</feature>
<name>A0A9R1HC17_WHEAT</name>
<evidence type="ECO:0000256" key="1">
    <source>
        <dbReference type="SAM" id="MobiDB-lite"/>
    </source>
</evidence>
<gene>
    <name evidence="2" type="ORF">CFC21_069714</name>
</gene>
<evidence type="ECO:0000313" key="2">
    <source>
        <dbReference type="EMBL" id="KAF7063192.1"/>
    </source>
</evidence>
<dbReference type="AlphaFoldDB" id="A0A9R1HC17"/>
<reference evidence="2" key="2">
    <citation type="submission" date="2020-03" db="EMBL/GenBank/DDBJ databases">
        <title>The second near-complete assembly of the hexaploid bread wheat (Triticum aestivum) genome.</title>
        <authorList>
            <person name="Zimin A.V."/>
            <person name="Puiu D."/>
            <person name="Shumante A."/>
            <person name="Alonge M."/>
            <person name="Salzberg S.L."/>
        </authorList>
    </citation>
    <scope>NUCLEOTIDE SEQUENCE</scope>
    <source>
        <tissue evidence="2">Leaf</tissue>
    </source>
</reference>
<feature type="compositionally biased region" description="Gly residues" evidence="1">
    <location>
        <begin position="8"/>
        <end position="18"/>
    </location>
</feature>
<feature type="region of interest" description="Disordered" evidence="1">
    <location>
        <begin position="1"/>
        <end position="30"/>
    </location>
</feature>
<organism evidence="2">
    <name type="scientific">Triticum aestivum</name>
    <name type="common">Wheat</name>
    <dbReference type="NCBI Taxonomy" id="4565"/>
    <lineage>
        <taxon>Eukaryota</taxon>
        <taxon>Viridiplantae</taxon>
        <taxon>Streptophyta</taxon>
        <taxon>Embryophyta</taxon>
        <taxon>Tracheophyta</taxon>
        <taxon>Spermatophyta</taxon>
        <taxon>Magnoliopsida</taxon>
        <taxon>Liliopsida</taxon>
        <taxon>Poales</taxon>
        <taxon>Poaceae</taxon>
        <taxon>BOP clade</taxon>
        <taxon>Pooideae</taxon>
        <taxon>Triticodae</taxon>
        <taxon>Triticeae</taxon>
        <taxon>Triticinae</taxon>
        <taxon>Triticum</taxon>
    </lineage>
</organism>
<dbReference type="EMBL" id="CM022224">
    <property type="protein sequence ID" value="KAF7063192.1"/>
    <property type="molecule type" value="Genomic_DNA"/>
</dbReference>